<dbReference type="InterPro" id="IPR003545">
    <property type="entry name" value="Telomerase_RT"/>
</dbReference>
<protein>
    <recommendedName>
        <fullName evidence="3 13">Telomerase reverse transcriptase</fullName>
        <ecNumber evidence="2 13">2.7.7.49</ecNumber>
    </recommendedName>
    <alternativeName>
        <fullName evidence="13">Telomerase catalytic subunit</fullName>
    </alternativeName>
</protein>
<dbReference type="OrthoDB" id="289721at2759"/>
<dbReference type="GO" id="GO:0000333">
    <property type="term" value="C:telomerase catalytic core complex"/>
    <property type="evidence" value="ECO:0007669"/>
    <property type="project" value="TreeGrafter"/>
</dbReference>
<accession>A0A8H4N3V9</accession>
<reference evidence="16" key="1">
    <citation type="submission" date="2020-04" db="EMBL/GenBank/DDBJ databases">
        <title>Genome Assembly and Annotation of Botryosphaeria dothidea sdau 11-99, a Latent Pathogen of Apple Fruit Ring Rot in China.</title>
        <authorList>
            <person name="Yu C."/>
            <person name="Diao Y."/>
            <person name="Lu Q."/>
            <person name="Zhao J."/>
            <person name="Cui S."/>
            <person name="Peng C."/>
            <person name="He B."/>
            <person name="Liu H."/>
        </authorList>
    </citation>
    <scope>NUCLEOTIDE SEQUENCE [LARGE SCALE GENOMIC DNA]</scope>
    <source>
        <strain evidence="16">Sdau11-99</strain>
    </source>
</reference>
<evidence type="ECO:0000256" key="3">
    <source>
        <dbReference type="ARBA" id="ARBA00016182"/>
    </source>
</evidence>
<name>A0A8H4N3V9_9PEZI</name>
<comment type="caution">
    <text evidence="16">The sequence shown here is derived from an EMBL/GenBank/DDBJ whole genome shotgun (WGS) entry which is preliminary data.</text>
</comment>
<dbReference type="InterPro" id="IPR021891">
    <property type="entry name" value="Telomerase_RBD"/>
</dbReference>
<dbReference type="Pfam" id="PF12009">
    <property type="entry name" value="Telomerase_RBD"/>
    <property type="match status" value="1"/>
</dbReference>
<dbReference type="Pfam" id="PF00078">
    <property type="entry name" value="RVT_1"/>
    <property type="match status" value="1"/>
</dbReference>
<keyword evidence="10 13" id="KW-0695">RNA-directed DNA polymerase</keyword>
<evidence type="ECO:0000256" key="10">
    <source>
        <dbReference type="ARBA" id="ARBA00022918"/>
    </source>
</evidence>
<feature type="region of interest" description="Disordered" evidence="14">
    <location>
        <begin position="1094"/>
        <end position="1124"/>
    </location>
</feature>
<evidence type="ECO:0000313" key="17">
    <source>
        <dbReference type="Proteomes" id="UP000572817"/>
    </source>
</evidence>
<comment type="subcellular location">
    <subcellularLocation>
        <location evidence="13">Nucleus</location>
    </subcellularLocation>
    <subcellularLocation>
        <location evidence="13">Chromosome</location>
        <location evidence="13">Telomere</location>
    </subcellularLocation>
</comment>
<keyword evidence="7 13" id="KW-0479">Metal-binding</keyword>
<evidence type="ECO:0000256" key="14">
    <source>
        <dbReference type="SAM" id="MobiDB-lite"/>
    </source>
</evidence>
<keyword evidence="9 13" id="KW-0779">Telomere</keyword>
<dbReference type="GO" id="GO:0003720">
    <property type="term" value="F:telomerase activity"/>
    <property type="evidence" value="ECO:0007669"/>
    <property type="project" value="InterPro"/>
</dbReference>
<evidence type="ECO:0000256" key="12">
    <source>
        <dbReference type="ARBA" id="ARBA00048173"/>
    </source>
</evidence>
<keyword evidence="17" id="KW-1185">Reference proteome</keyword>
<comment type="catalytic activity">
    <reaction evidence="12 13">
        <text>DNA(n) + a 2'-deoxyribonucleoside 5'-triphosphate = DNA(n+1) + diphosphate</text>
        <dbReference type="Rhea" id="RHEA:22508"/>
        <dbReference type="Rhea" id="RHEA-COMP:17339"/>
        <dbReference type="Rhea" id="RHEA-COMP:17340"/>
        <dbReference type="ChEBI" id="CHEBI:33019"/>
        <dbReference type="ChEBI" id="CHEBI:61560"/>
        <dbReference type="ChEBI" id="CHEBI:173112"/>
        <dbReference type="EC" id="2.7.7.49"/>
    </reaction>
</comment>
<dbReference type="SUPFAM" id="SSF56672">
    <property type="entry name" value="DNA/RNA polymerases"/>
    <property type="match status" value="1"/>
</dbReference>
<dbReference type="AlphaFoldDB" id="A0A8H4N3V9"/>
<comment type="function">
    <text evidence="13">Telomerase is a ribonucleoprotein enzyme essential for the replication of chromosome termini in most eukaryotes. It elongates telomeres. It is a reverse transcriptase that adds simple sequence repeats to chromosome ends by copying a template sequence within the RNA component of the enzyme.</text>
</comment>
<feature type="region of interest" description="Disordered" evidence="14">
    <location>
        <begin position="249"/>
        <end position="272"/>
    </location>
</feature>
<evidence type="ECO:0000256" key="7">
    <source>
        <dbReference type="ARBA" id="ARBA00022723"/>
    </source>
</evidence>
<sequence>MKRKRRPSDHDARAPSSPPEPTVAHPVLQRFYPQVLPLRQFLLSRLARASTRKRRRIAQLGLVREPTAAPGAGDDLRRLLDATWVGTAQHTAPAEFADLESDLEIFSQQLPSTSSASDICSELQSEIVDFVIRSVFRKHPGQHRPPHLLCHGYERASCPERGAGQPEARSSVFRIVSRYPNSYVENVKGPLWSALLAALGHGGDRIMIELLMNCGVFASLDGPSSTCYQLSGKLLADLEPVLPHEGLQNKSAEKEVSIPAAGPKKPGNKDSDSLTAITFVRSRMLYARAALNAKGEVCLGLRHIHVLNRLSDHTSLKQTVHILKYIFPRQFGLHNVFTCKANYRDTSQPFKDYTLREQEITRDRSRKMSKTRQSSSSSCIFKDVIPKRLRGHAVDLVRRLRILHRRCSYVEWLRYYCPIALSNDNDDVQAHQGGIQHQELSINQRIEKTNGFQEHHTTNGKASNTQKSGLTRPTKIDQMCFTDLATPNHQVSAFCRAVMNKVIPNDLWGEGETQTHNKHIFLRQIDRFICLRRFESLTLHEVLQDMKIADVKWLRPPNVRSGNKMSQTDFNKRRELLAELIYYIFDSFLILLIRTNFHVTESNVDRNRLHYFRHDVWRKLSEPALIHLKTTMFEDMKSEDASKILAGRQIGYSQVRLLPKKLGARPITNLKRRMQITVKGKVTLGKSINSVMRPVFNVLNFERANNPDELGSSLFSVGDMYPQLKAFRSRLEDRGFVGKPLYFVKVDVKSCFDTIPQRLLLNIIRGLLNMDDYGIRKYVEVNMSAPHQYSENITSAVKPIKKWLALARAADDSREFQEYVRTELGMGGRNTVYVDSVVEQQRSRREIMKLLAEHIERNIVKIGKKFYRQKIGIPQGSVLSSLLCNFFYAKMETDLLKFLGDGSSVLLRLIDDSLLITTERDHAERFLQIMHNGNDEYGISIKKDKTLVNFACAVDGTEVPRVPSRASFPYCGTLINTRDLNISKDVRLKDQRQLRDGLTVEFSKLPGQTFHRKTLNALKIQMHGMLLDTSFNERVTVLGNLYQCFVDAARRCFQYLKSLAAPKRRSDGLLINTVDQREDDMGKDEADMRAAMCRDSSRRRGAGDRHDAAQDRAREGGGVDGVPLRGEPTSYKMLEWALWLLWRGAPERSPTAVDGTLTRDDRLCSHAFQTVFQRKQTRHAVLLQWLAASLAAARPRARVERAQLRQAVSA</sequence>
<dbReference type="PANTHER" id="PTHR12066">
    <property type="entry name" value="TELOMERASE REVERSE TRANSCRIPTASE"/>
    <property type="match status" value="1"/>
</dbReference>
<dbReference type="SMART" id="SM00975">
    <property type="entry name" value="Telomerase_RBD"/>
    <property type="match status" value="1"/>
</dbReference>
<dbReference type="PANTHER" id="PTHR12066:SF0">
    <property type="entry name" value="TELOMERASE REVERSE TRANSCRIPTASE"/>
    <property type="match status" value="1"/>
</dbReference>
<feature type="region of interest" description="Disordered" evidence="14">
    <location>
        <begin position="1"/>
        <end position="24"/>
    </location>
</feature>
<evidence type="ECO:0000256" key="1">
    <source>
        <dbReference type="ARBA" id="ARBA00008001"/>
    </source>
</evidence>
<evidence type="ECO:0000313" key="16">
    <source>
        <dbReference type="EMBL" id="KAF4310044.1"/>
    </source>
</evidence>
<keyword evidence="6 13" id="KW-0548">Nucleotidyltransferase</keyword>
<keyword evidence="8 13" id="KW-0460">Magnesium</keyword>
<evidence type="ECO:0000256" key="4">
    <source>
        <dbReference type="ARBA" id="ARBA00022454"/>
    </source>
</evidence>
<feature type="domain" description="Reverse transcriptase" evidence="15">
    <location>
        <begin position="639"/>
        <end position="975"/>
    </location>
</feature>
<dbReference type="Proteomes" id="UP000572817">
    <property type="component" value="Unassembled WGS sequence"/>
</dbReference>
<dbReference type="GO" id="GO:0007004">
    <property type="term" value="P:telomere maintenance via telomerase"/>
    <property type="evidence" value="ECO:0007669"/>
    <property type="project" value="TreeGrafter"/>
</dbReference>
<evidence type="ECO:0000256" key="8">
    <source>
        <dbReference type="ARBA" id="ARBA00022842"/>
    </source>
</evidence>
<dbReference type="PROSITE" id="PS50878">
    <property type="entry name" value="RT_POL"/>
    <property type="match status" value="1"/>
</dbReference>
<dbReference type="GO" id="GO:0046872">
    <property type="term" value="F:metal ion binding"/>
    <property type="evidence" value="ECO:0007669"/>
    <property type="project" value="UniProtKB-KW"/>
</dbReference>
<evidence type="ECO:0000256" key="5">
    <source>
        <dbReference type="ARBA" id="ARBA00022679"/>
    </source>
</evidence>
<evidence type="ECO:0000256" key="13">
    <source>
        <dbReference type="RuleBase" id="RU365061"/>
    </source>
</evidence>
<evidence type="ECO:0000256" key="6">
    <source>
        <dbReference type="ARBA" id="ARBA00022695"/>
    </source>
</evidence>
<organism evidence="16 17">
    <name type="scientific">Botryosphaeria dothidea</name>
    <dbReference type="NCBI Taxonomy" id="55169"/>
    <lineage>
        <taxon>Eukaryota</taxon>
        <taxon>Fungi</taxon>
        <taxon>Dikarya</taxon>
        <taxon>Ascomycota</taxon>
        <taxon>Pezizomycotina</taxon>
        <taxon>Dothideomycetes</taxon>
        <taxon>Dothideomycetes incertae sedis</taxon>
        <taxon>Botryosphaeriales</taxon>
        <taxon>Botryosphaeriaceae</taxon>
        <taxon>Botryosphaeria</taxon>
    </lineage>
</organism>
<evidence type="ECO:0000259" key="15">
    <source>
        <dbReference type="PROSITE" id="PS50878"/>
    </source>
</evidence>
<dbReference type="Gene3D" id="1.10.132.70">
    <property type="match status" value="1"/>
</dbReference>
<gene>
    <name evidence="16" type="ORF">GTA08_BOTSDO03010</name>
</gene>
<evidence type="ECO:0000256" key="11">
    <source>
        <dbReference type="ARBA" id="ARBA00023242"/>
    </source>
</evidence>
<dbReference type="Gene3D" id="1.10.357.90">
    <property type="match status" value="1"/>
</dbReference>
<proteinExistence type="inferred from homology"/>
<dbReference type="GO" id="GO:0042162">
    <property type="term" value="F:telomeric DNA binding"/>
    <property type="evidence" value="ECO:0007669"/>
    <property type="project" value="TreeGrafter"/>
</dbReference>
<evidence type="ECO:0000256" key="2">
    <source>
        <dbReference type="ARBA" id="ARBA00012493"/>
    </source>
</evidence>
<dbReference type="GO" id="GO:0000781">
    <property type="term" value="C:chromosome, telomeric region"/>
    <property type="evidence" value="ECO:0007669"/>
    <property type="project" value="UniProtKB-SubCell"/>
</dbReference>
<keyword evidence="11 13" id="KW-0539">Nucleus</keyword>
<dbReference type="PRINTS" id="PR01365">
    <property type="entry name" value="TELOMERASERT"/>
</dbReference>
<keyword evidence="5 13" id="KW-0808">Transferase</keyword>
<dbReference type="GO" id="GO:0070034">
    <property type="term" value="F:telomerase RNA binding"/>
    <property type="evidence" value="ECO:0007669"/>
    <property type="project" value="TreeGrafter"/>
</dbReference>
<dbReference type="EC" id="2.7.7.49" evidence="2 13"/>
<keyword evidence="4 13" id="KW-0158">Chromosome</keyword>
<dbReference type="InterPro" id="IPR043502">
    <property type="entry name" value="DNA/RNA_pol_sf"/>
</dbReference>
<dbReference type="EMBL" id="WWBZ02000016">
    <property type="protein sequence ID" value="KAF4310044.1"/>
    <property type="molecule type" value="Genomic_DNA"/>
</dbReference>
<dbReference type="Gene3D" id="3.30.70.2630">
    <property type="match status" value="1"/>
</dbReference>
<evidence type="ECO:0000256" key="9">
    <source>
        <dbReference type="ARBA" id="ARBA00022895"/>
    </source>
</evidence>
<feature type="compositionally biased region" description="Basic and acidic residues" evidence="14">
    <location>
        <begin position="1095"/>
        <end position="1117"/>
    </location>
</feature>
<comment type="similarity">
    <text evidence="1 13">Belongs to the reverse transcriptase family. Telomerase subfamily.</text>
</comment>
<dbReference type="CDD" id="cd01648">
    <property type="entry name" value="TERT"/>
    <property type="match status" value="1"/>
</dbReference>
<dbReference type="InterPro" id="IPR000477">
    <property type="entry name" value="RT_dom"/>
</dbReference>